<feature type="region of interest" description="Disordered" evidence="4">
    <location>
        <begin position="170"/>
        <end position="199"/>
    </location>
</feature>
<evidence type="ECO:0000256" key="4">
    <source>
        <dbReference type="SAM" id="MobiDB-lite"/>
    </source>
</evidence>
<dbReference type="OrthoDB" id="266020at2759"/>
<reference evidence="6 7" key="1">
    <citation type="journal article" date="2019" name="J. Hered.">
        <title>An Improved Genome Assembly for Drosophila navojoa, the Basal Species in the mojavensis Cluster.</title>
        <authorList>
            <person name="Vanderlinde T."/>
            <person name="Dupim E.G."/>
            <person name="Nazario-Yepiz N.O."/>
            <person name="Carvalho A.B."/>
        </authorList>
    </citation>
    <scope>NUCLEOTIDE SEQUENCE [LARGE SCALE GENOMIC DNA]</scope>
    <source>
        <strain evidence="6">Navoj_Jal97</strain>
        <tissue evidence="6">Whole organism</tissue>
    </source>
</reference>
<protein>
    <recommendedName>
        <fullName evidence="5">RRM domain-containing protein</fullName>
    </recommendedName>
</protein>
<dbReference type="PANTHER" id="PTHR15241">
    <property type="entry name" value="TRANSFORMER-2-RELATED"/>
    <property type="match status" value="1"/>
</dbReference>
<dbReference type="InterPro" id="IPR012677">
    <property type="entry name" value="Nucleotide-bd_a/b_plait_sf"/>
</dbReference>
<dbReference type="Proteomes" id="UP000295192">
    <property type="component" value="Unassembled WGS sequence"/>
</dbReference>
<dbReference type="GO" id="GO:0009967">
    <property type="term" value="P:positive regulation of signal transduction"/>
    <property type="evidence" value="ECO:0007669"/>
    <property type="project" value="UniProtKB-ARBA"/>
</dbReference>
<evidence type="ECO:0000313" key="7">
    <source>
        <dbReference type="Proteomes" id="UP000295192"/>
    </source>
</evidence>
<evidence type="ECO:0000256" key="2">
    <source>
        <dbReference type="ARBA" id="ARBA00022884"/>
    </source>
</evidence>
<dbReference type="GO" id="GO:0003729">
    <property type="term" value="F:mRNA binding"/>
    <property type="evidence" value="ECO:0007669"/>
    <property type="project" value="UniProtKB-ARBA"/>
</dbReference>
<gene>
    <name evidence="6" type="ORF">AWZ03_001330</name>
</gene>
<evidence type="ECO:0000313" key="6">
    <source>
        <dbReference type="EMBL" id="TDG52049.1"/>
    </source>
</evidence>
<dbReference type="Pfam" id="PF00076">
    <property type="entry name" value="RRM_1"/>
    <property type="match status" value="2"/>
</dbReference>
<proteinExistence type="predicted"/>
<dbReference type="PANTHER" id="PTHR15241:SF386">
    <property type="entry name" value="RNA-BINDING REGION RNP-1 DOMAIN-CONTAINING PROTEIN-RELATED"/>
    <property type="match status" value="1"/>
</dbReference>
<feature type="compositionally biased region" description="Polar residues" evidence="4">
    <location>
        <begin position="181"/>
        <end position="195"/>
    </location>
</feature>
<name>A0A484BTC2_DRONA</name>
<dbReference type="GO" id="GO:0005737">
    <property type="term" value="C:cytoplasm"/>
    <property type="evidence" value="ECO:0007669"/>
    <property type="project" value="UniProtKB-ARBA"/>
</dbReference>
<dbReference type="GO" id="GO:0010629">
    <property type="term" value="P:negative regulation of gene expression"/>
    <property type="evidence" value="ECO:0007669"/>
    <property type="project" value="UniProtKB-ARBA"/>
</dbReference>
<accession>A0A484BTC2</accession>
<dbReference type="STRING" id="7232.A0A484BTC2"/>
<feature type="domain" description="RRM" evidence="5">
    <location>
        <begin position="82"/>
        <end position="162"/>
    </location>
</feature>
<sequence length="316" mass="35168">MVDYLPGDMQKNELYQLFKSFGQLYDLKIIRDPETGASHCCGFISYVNSMSANRALKAMNGCRLRGMKLKVSWSPIINADRHKIYVANLPLTYNAAKVRQIFERFGKVVYVNLLKNRHTHRSRGVAFVRYEMKDSIDRAILAGNNLVLEHGHPPLYVRLAYPSKVWPVSPEPDEPVPVPSNSAVETPSVAQPSTDTHVDSPKEEIKQSVNPKCFVFGQVDNATADATAASSLKPKTSLNYKYLMHFRSAPVAPALAASNESVDLAAIRDNVPEKAANGVSSVLTTGSNAAKIRIRRQLRFKIPYKRFVAIPKPDDI</sequence>
<dbReference type="AlphaFoldDB" id="A0A484BTC2"/>
<keyword evidence="7" id="KW-1185">Reference proteome</keyword>
<feature type="domain" description="RRM" evidence="5">
    <location>
        <begin position="1"/>
        <end position="76"/>
    </location>
</feature>
<keyword evidence="1" id="KW-0677">Repeat</keyword>
<comment type="caution">
    <text evidence="6">The sequence shown here is derived from an EMBL/GenBank/DDBJ whole genome shotgun (WGS) entry which is preliminary data.</text>
</comment>
<dbReference type="Gene3D" id="3.30.70.330">
    <property type="match status" value="2"/>
</dbReference>
<dbReference type="SMART" id="SM00360">
    <property type="entry name" value="RRM"/>
    <property type="match status" value="2"/>
</dbReference>
<dbReference type="PROSITE" id="PS50102">
    <property type="entry name" value="RRM"/>
    <property type="match status" value="2"/>
</dbReference>
<dbReference type="InterPro" id="IPR035979">
    <property type="entry name" value="RBD_domain_sf"/>
</dbReference>
<dbReference type="FunFam" id="3.30.70.330:FF:000383">
    <property type="entry name" value="Sex lethal, isoform D"/>
    <property type="match status" value="1"/>
</dbReference>
<dbReference type="OMA" id="GASHCYG"/>
<dbReference type="EMBL" id="LSRL02000005">
    <property type="protein sequence ID" value="TDG52049.1"/>
    <property type="molecule type" value="Genomic_DNA"/>
</dbReference>
<evidence type="ECO:0000259" key="5">
    <source>
        <dbReference type="PROSITE" id="PS50102"/>
    </source>
</evidence>
<evidence type="ECO:0000256" key="1">
    <source>
        <dbReference type="ARBA" id="ARBA00022737"/>
    </source>
</evidence>
<evidence type="ECO:0000256" key="3">
    <source>
        <dbReference type="PROSITE-ProRule" id="PRU00176"/>
    </source>
</evidence>
<keyword evidence="2 3" id="KW-0694">RNA-binding</keyword>
<organism evidence="6 7">
    <name type="scientific">Drosophila navojoa</name>
    <name type="common">Fruit fly</name>
    <dbReference type="NCBI Taxonomy" id="7232"/>
    <lineage>
        <taxon>Eukaryota</taxon>
        <taxon>Metazoa</taxon>
        <taxon>Ecdysozoa</taxon>
        <taxon>Arthropoda</taxon>
        <taxon>Hexapoda</taxon>
        <taxon>Insecta</taxon>
        <taxon>Pterygota</taxon>
        <taxon>Neoptera</taxon>
        <taxon>Endopterygota</taxon>
        <taxon>Diptera</taxon>
        <taxon>Brachycera</taxon>
        <taxon>Muscomorpha</taxon>
        <taxon>Ephydroidea</taxon>
        <taxon>Drosophilidae</taxon>
        <taxon>Drosophila</taxon>
    </lineage>
</organism>
<dbReference type="InterPro" id="IPR000504">
    <property type="entry name" value="RRM_dom"/>
</dbReference>
<dbReference type="SUPFAM" id="SSF54928">
    <property type="entry name" value="RNA-binding domain, RBD"/>
    <property type="match status" value="1"/>
</dbReference>